<evidence type="ECO:0000256" key="1">
    <source>
        <dbReference type="SAM" id="Phobius"/>
    </source>
</evidence>
<dbReference type="Proteomes" id="UP000325141">
    <property type="component" value="Unassembled WGS sequence"/>
</dbReference>
<dbReference type="AlphaFoldDB" id="A0A5M6C9D0"/>
<feature type="transmembrane region" description="Helical" evidence="1">
    <location>
        <begin position="37"/>
        <end position="58"/>
    </location>
</feature>
<sequence length="347" mass="40873">MKAFSNRNIGLDIMGWSILAIVLFLFIPMLYPAKLPLVYHIYHLDLFMVLFGIYYFNIQIVIPKTVNKSINFFYVLLFLGMCFLVVSLMNFVETFLNLQQEVYRSLYPEKFYVASEHKSYANYYVFFVTAIVLMTGFTNFLIRKWNTEERKKLAVQELKAKAELGNLKAQINPHFFFNTLNTIYALTHKDVEKSQDSLLKLSKMMRYAMNEDNEEFVSLQNELVFIQHYLDLMLHRLPSNVTLEYHISENHYEAKIAPMILLTFIENCFKHGVTSQEDCFIRISTVITEGVFILETENPWFENREKSNGIGIENTIKRLDILYNDGYKLEQSIIEGKYFISLKIKLK</sequence>
<evidence type="ECO:0000313" key="3">
    <source>
        <dbReference type="EMBL" id="KAA5531623.1"/>
    </source>
</evidence>
<dbReference type="GO" id="GO:0016020">
    <property type="term" value="C:membrane"/>
    <property type="evidence" value="ECO:0007669"/>
    <property type="project" value="InterPro"/>
</dbReference>
<dbReference type="InterPro" id="IPR010559">
    <property type="entry name" value="Sig_transdc_His_kin_internal"/>
</dbReference>
<dbReference type="InterPro" id="IPR050640">
    <property type="entry name" value="Bact_2-comp_sensor_kinase"/>
</dbReference>
<organism evidence="3 4">
    <name type="scientific">Paenimyroides baculatum</name>
    <dbReference type="NCBI Taxonomy" id="2608000"/>
    <lineage>
        <taxon>Bacteria</taxon>
        <taxon>Pseudomonadati</taxon>
        <taxon>Bacteroidota</taxon>
        <taxon>Flavobacteriia</taxon>
        <taxon>Flavobacteriales</taxon>
        <taxon>Flavobacteriaceae</taxon>
        <taxon>Paenimyroides</taxon>
    </lineage>
</organism>
<evidence type="ECO:0000259" key="2">
    <source>
        <dbReference type="Pfam" id="PF06580"/>
    </source>
</evidence>
<feature type="transmembrane region" description="Helical" evidence="1">
    <location>
        <begin position="9"/>
        <end position="31"/>
    </location>
</feature>
<comment type="caution">
    <text evidence="3">The sequence shown here is derived from an EMBL/GenBank/DDBJ whole genome shotgun (WGS) entry which is preliminary data.</text>
</comment>
<gene>
    <name evidence="3" type="ORF">F0460_15900</name>
</gene>
<dbReference type="PANTHER" id="PTHR34220">
    <property type="entry name" value="SENSOR HISTIDINE KINASE YPDA"/>
    <property type="match status" value="1"/>
</dbReference>
<name>A0A5M6C9D0_9FLAO</name>
<feature type="domain" description="Signal transduction histidine kinase internal region" evidence="2">
    <location>
        <begin position="162"/>
        <end position="239"/>
    </location>
</feature>
<keyword evidence="1" id="KW-0812">Transmembrane</keyword>
<dbReference type="GO" id="GO:0000155">
    <property type="term" value="F:phosphorelay sensor kinase activity"/>
    <property type="evidence" value="ECO:0007669"/>
    <property type="project" value="InterPro"/>
</dbReference>
<dbReference type="RefSeq" id="WP_150015067.1">
    <property type="nucleotide sequence ID" value="NZ_VWSG01000022.1"/>
</dbReference>
<proteinExistence type="predicted"/>
<feature type="transmembrane region" description="Helical" evidence="1">
    <location>
        <begin position="123"/>
        <end position="142"/>
    </location>
</feature>
<keyword evidence="1" id="KW-0472">Membrane</keyword>
<dbReference type="EMBL" id="VWSG01000022">
    <property type="protein sequence ID" value="KAA5531623.1"/>
    <property type="molecule type" value="Genomic_DNA"/>
</dbReference>
<protein>
    <recommendedName>
        <fullName evidence="2">Signal transduction histidine kinase internal region domain-containing protein</fullName>
    </recommendedName>
</protein>
<keyword evidence="1" id="KW-1133">Transmembrane helix</keyword>
<accession>A0A5M6C9D0</accession>
<dbReference type="Pfam" id="PF06580">
    <property type="entry name" value="His_kinase"/>
    <property type="match status" value="1"/>
</dbReference>
<dbReference type="PANTHER" id="PTHR34220:SF7">
    <property type="entry name" value="SENSOR HISTIDINE KINASE YPDA"/>
    <property type="match status" value="1"/>
</dbReference>
<evidence type="ECO:0000313" key="4">
    <source>
        <dbReference type="Proteomes" id="UP000325141"/>
    </source>
</evidence>
<reference evidence="3 4" key="1">
    <citation type="submission" date="2019-09" db="EMBL/GenBank/DDBJ databases">
        <title>Genome sequence and assembly of Flavobacterium sp.</title>
        <authorList>
            <person name="Chhetri G."/>
        </authorList>
    </citation>
    <scope>NUCLEOTIDE SEQUENCE [LARGE SCALE GENOMIC DNA]</scope>
    <source>
        <strain evidence="3 4">SNL9</strain>
    </source>
</reference>
<feature type="transmembrane region" description="Helical" evidence="1">
    <location>
        <begin position="70"/>
        <end position="92"/>
    </location>
</feature>
<keyword evidence="4" id="KW-1185">Reference proteome</keyword>